<dbReference type="PANTHER" id="PTHR22603">
    <property type="entry name" value="CHOLINE/ETHANOALAMINE KINASE"/>
    <property type="match status" value="1"/>
</dbReference>
<dbReference type="SUPFAM" id="SSF100950">
    <property type="entry name" value="NagB/RpiA/CoA transferase-like"/>
    <property type="match status" value="1"/>
</dbReference>
<dbReference type="EMBL" id="CAJOAX010005260">
    <property type="protein sequence ID" value="CAF3941266.1"/>
    <property type="molecule type" value="Genomic_DNA"/>
</dbReference>
<dbReference type="Pfam" id="PF01633">
    <property type="entry name" value="Choline_kinase"/>
    <property type="match status" value="1"/>
</dbReference>
<comment type="similarity">
    <text evidence="4">Belongs to the choline/ethanolamine kinase family.</text>
</comment>
<dbReference type="GO" id="GO:0006646">
    <property type="term" value="P:phosphatidylethanolamine biosynthetic process"/>
    <property type="evidence" value="ECO:0007669"/>
    <property type="project" value="TreeGrafter"/>
</dbReference>
<dbReference type="InterPro" id="IPR005900">
    <property type="entry name" value="6-phosphogluconolactonase_DevB"/>
</dbReference>
<reference evidence="9" key="1">
    <citation type="submission" date="2021-02" db="EMBL/GenBank/DDBJ databases">
        <authorList>
            <person name="Nowell W R."/>
        </authorList>
    </citation>
    <scope>NUCLEOTIDE SEQUENCE</scope>
</reference>
<dbReference type="EMBL" id="CAJNOL010000426">
    <property type="protein sequence ID" value="CAF1059336.1"/>
    <property type="molecule type" value="Genomic_DNA"/>
</dbReference>
<keyword evidence="2" id="KW-1208">Phospholipid metabolism</keyword>
<dbReference type="EC" id="2.7.1.82" evidence="5"/>
<dbReference type="GO" id="GO:0005975">
    <property type="term" value="P:carbohydrate metabolic process"/>
    <property type="evidence" value="ECO:0007669"/>
    <property type="project" value="InterPro"/>
</dbReference>
<dbReference type="GO" id="GO:0005737">
    <property type="term" value="C:cytoplasm"/>
    <property type="evidence" value="ECO:0007669"/>
    <property type="project" value="TreeGrafter"/>
</dbReference>
<evidence type="ECO:0000259" key="6">
    <source>
        <dbReference type="Pfam" id="PF01182"/>
    </source>
</evidence>
<dbReference type="GO" id="GO:0017057">
    <property type="term" value="F:6-phosphogluconolactonase activity"/>
    <property type="evidence" value="ECO:0007669"/>
    <property type="project" value="InterPro"/>
</dbReference>
<keyword evidence="12" id="KW-1185">Reference proteome</keyword>
<dbReference type="Proteomes" id="UP000663882">
    <property type="component" value="Unassembled WGS sequence"/>
</dbReference>
<dbReference type="OrthoDB" id="10267235at2759"/>
<dbReference type="PANTHER" id="PTHR22603:SF66">
    <property type="entry name" value="ETHANOLAMINE KINASE"/>
    <property type="match status" value="1"/>
</dbReference>
<dbReference type="CDD" id="cd05157">
    <property type="entry name" value="ETNK_euk"/>
    <property type="match status" value="1"/>
</dbReference>
<dbReference type="Gene3D" id="3.40.50.1360">
    <property type="match status" value="1"/>
</dbReference>
<name>A0A819CVR3_9BILA</name>
<sequence length="561" mass="64745">MYSYPIFKNVTLSLSNISNEIYEVINEIRPDWNSSNTRLVPFTEGITNAILAIFDNRTFDDQSNGLIIKLFGAHTELFIDRQSEINAMVKLSQYGVLSQHVLIQFNNGIIYEFTRGEACSREDVTKENISKLIAIKLAQFHSIPVEKYEKPYIISLIRRFIELISENEEQKKEISSIISDIDTIEEVILPKLVPNGELGKDLVYCHNDLLVKNIIYDKKSETISFIDFEYTRLNYYLFDIANHFVEYAGVDDADFNLYPTHDEQKRWLKIYFDERQMNKQIINDDLCYIIDKFSALAHLMWGLWALVQSGLSQIDFDYLNYAKEMSSSNVNICDDNKLLSEKVGYYLEEIVLKMMNEKQLITIGLSGGSLIDLLVSIVPYLQFPWSRIRFFFLDERFVPFTSDESTYGNYQSKLFRQLPITEKNIIKIDPTLKSVEECALDYQNKLQQLFIQPDNSFDIVLLGMGPDGHTASLFPNHPVLNINNGLVTYVKDSPKPPPERVTLTLNTINEAKYKIAVITGETKSTVVKQIIEDKNRTYPIGQLENLIWYLDKAAASKLEII</sequence>
<dbReference type="EMBL" id="CAJNOO010001292">
    <property type="protein sequence ID" value="CAF1129813.1"/>
    <property type="molecule type" value="Genomic_DNA"/>
</dbReference>
<evidence type="ECO:0000256" key="2">
    <source>
        <dbReference type="ARBA" id="ARBA00023264"/>
    </source>
</evidence>
<keyword evidence="1" id="KW-0443">Lipid metabolism</keyword>
<organism evidence="9 11">
    <name type="scientific">Rotaria sordida</name>
    <dbReference type="NCBI Taxonomy" id="392033"/>
    <lineage>
        <taxon>Eukaryota</taxon>
        <taxon>Metazoa</taxon>
        <taxon>Spiralia</taxon>
        <taxon>Gnathifera</taxon>
        <taxon>Rotifera</taxon>
        <taxon>Eurotatoria</taxon>
        <taxon>Bdelloidea</taxon>
        <taxon>Philodinida</taxon>
        <taxon>Philodinidae</taxon>
        <taxon>Rotaria</taxon>
    </lineage>
</organism>
<accession>A0A819CVR3</accession>
<dbReference type="Proteomes" id="UP000663836">
    <property type="component" value="Unassembled WGS sequence"/>
</dbReference>
<evidence type="ECO:0000313" key="8">
    <source>
        <dbReference type="EMBL" id="CAF1129813.1"/>
    </source>
</evidence>
<evidence type="ECO:0000313" key="9">
    <source>
        <dbReference type="EMBL" id="CAF3818180.1"/>
    </source>
</evidence>
<dbReference type="SUPFAM" id="SSF56112">
    <property type="entry name" value="Protein kinase-like (PK-like)"/>
    <property type="match status" value="1"/>
</dbReference>
<evidence type="ECO:0000313" key="7">
    <source>
        <dbReference type="EMBL" id="CAF1059336.1"/>
    </source>
</evidence>
<evidence type="ECO:0000313" key="10">
    <source>
        <dbReference type="EMBL" id="CAF3941266.1"/>
    </source>
</evidence>
<dbReference type="GO" id="GO:0006098">
    <property type="term" value="P:pentose-phosphate shunt"/>
    <property type="evidence" value="ECO:0007669"/>
    <property type="project" value="InterPro"/>
</dbReference>
<evidence type="ECO:0000256" key="1">
    <source>
        <dbReference type="ARBA" id="ARBA00023209"/>
    </source>
</evidence>
<keyword evidence="1" id="KW-0444">Lipid biosynthesis</keyword>
<evidence type="ECO:0000256" key="3">
    <source>
        <dbReference type="ARBA" id="ARBA00037883"/>
    </source>
</evidence>
<dbReference type="InterPro" id="IPR011009">
    <property type="entry name" value="Kinase-like_dom_sf"/>
</dbReference>
<dbReference type="EMBL" id="CAJOBD010001625">
    <property type="protein sequence ID" value="CAF3818180.1"/>
    <property type="molecule type" value="Genomic_DNA"/>
</dbReference>
<dbReference type="NCBIfam" id="TIGR01198">
    <property type="entry name" value="pgl"/>
    <property type="match status" value="1"/>
</dbReference>
<evidence type="ECO:0000313" key="12">
    <source>
        <dbReference type="Proteomes" id="UP000663870"/>
    </source>
</evidence>
<dbReference type="AlphaFoldDB" id="A0A819CVR3"/>
<dbReference type="Proteomes" id="UP000663823">
    <property type="component" value="Unassembled WGS sequence"/>
</dbReference>
<comment type="pathway">
    <text evidence="3">Phospholipid metabolism; phosphatidylethanolamine biosynthesis; phosphatidylethanolamine from ethanolamine: step 1/3.</text>
</comment>
<dbReference type="CDD" id="cd01400">
    <property type="entry name" value="6PGL"/>
    <property type="match status" value="1"/>
</dbReference>
<dbReference type="GO" id="GO:0004305">
    <property type="term" value="F:ethanolamine kinase activity"/>
    <property type="evidence" value="ECO:0007669"/>
    <property type="project" value="UniProtKB-EC"/>
</dbReference>
<evidence type="ECO:0000256" key="5">
    <source>
        <dbReference type="ARBA" id="ARBA00038874"/>
    </source>
</evidence>
<keyword evidence="1" id="KW-0594">Phospholipid biosynthesis</keyword>
<proteinExistence type="inferred from homology"/>
<dbReference type="Gene3D" id="3.90.1200.10">
    <property type="match status" value="1"/>
</dbReference>
<dbReference type="Pfam" id="PF01182">
    <property type="entry name" value="Glucosamine_iso"/>
    <property type="match status" value="1"/>
</dbReference>
<evidence type="ECO:0000256" key="4">
    <source>
        <dbReference type="ARBA" id="ARBA00038211"/>
    </source>
</evidence>
<dbReference type="Gene3D" id="3.30.200.20">
    <property type="entry name" value="Phosphorylase Kinase, domain 1"/>
    <property type="match status" value="1"/>
</dbReference>
<feature type="domain" description="Glucosamine/galactosamine-6-phosphate isomerase" evidence="6">
    <location>
        <begin position="335"/>
        <end position="543"/>
    </location>
</feature>
<protein>
    <recommendedName>
        <fullName evidence="5">ethanolamine kinase</fullName>
        <ecNumber evidence="5">2.7.1.82</ecNumber>
    </recommendedName>
</protein>
<comment type="caution">
    <text evidence="9">The sequence shown here is derived from an EMBL/GenBank/DDBJ whole genome shotgun (WGS) entry which is preliminary data.</text>
</comment>
<evidence type="ECO:0000313" key="11">
    <source>
        <dbReference type="Proteomes" id="UP000663836"/>
    </source>
</evidence>
<dbReference type="InterPro" id="IPR037171">
    <property type="entry name" value="NagB/RpiA_transferase-like"/>
</dbReference>
<gene>
    <name evidence="9" type="ORF">JBS370_LOCUS16289</name>
    <name evidence="7" type="ORF">JXQ802_LOCUS17083</name>
    <name evidence="10" type="ORF">OTI717_LOCUS25876</name>
    <name evidence="8" type="ORF">RFH988_LOCUS20807</name>
</gene>
<dbReference type="Proteomes" id="UP000663870">
    <property type="component" value="Unassembled WGS sequence"/>
</dbReference>
<dbReference type="InterPro" id="IPR006148">
    <property type="entry name" value="Glc/Gal-6P_isomerase"/>
</dbReference>